<evidence type="ECO:0000313" key="4">
    <source>
        <dbReference type="Proteomes" id="UP001370490"/>
    </source>
</evidence>
<feature type="compositionally biased region" description="Acidic residues" evidence="1">
    <location>
        <begin position="221"/>
        <end position="233"/>
    </location>
</feature>
<gene>
    <name evidence="3" type="ORF">RJ641_034237</name>
</gene>
<protein>
    <submittedName>
        <fullName evidence="3">Replication factor A, C-terminal</fullName>
    </submittedName>
</protein>
<dbReference type="EMBL" id="JBAMMX010000008">
    <property type="protein sequence ID" value="KAK6934082.1"/>
    <property type="molecule type" value="Genomic_DNA"/>
</dbReference>
<dbReference type="InterPro" id="IPR013955">
    <property type="entry name" value="Rep_factor-A_C"/>
</dbReference>
<evidence type="ECO:0000256" key="1">
    <source>
        <dbReference type="SAM" id="MobiDB-lite"/>
    </source>
</evidence>
<organism evidence="3 4">
    <name type="scientific">Dillenia turbinata</name>
    <dbReference type="NCBI Taxonomy" id="194707"/>
    <lineage>
        <taxon>Eukaryota</taxon>
        <taxon>Viridiplantae</taxon>
        <taxon>Streptophyta</taxon>
        <taxon>Embryophyta</taxon>
        <taxon>Tracheophyta</taxon>
        <taxon>Spermatophyta</taxon>
        <taxon>Magnoliopsida</taxon>
        <taxon>eudicotyledons</taxon>
        <taxon>Gunneridae</taxon>
        <taxon>Pentapetalae</taxon>
        <taxon>Dilleniales</taxon>
        <taxon>Dilleniaceae</taxon>
        <taxon>Dillenia</taxon>
    </lineage>
</organism>
<feature type="non-terminal residue" evidence="3">
    <location>
        <position position="1"/>
    </location>
</feature>
<evidence type="ECO:0000259" key="2">
    <source>
        <dbReference type="Pfam" id="PF08646"/>
    </source>
</evidence>
<dbReference type="Gene3D" id="2.40.50.140">
    <property type="entry name" value="Nucleic acid-binding proteins"/>
    <property type="match status" value="1"/>
</dbReference>
<feature type="region of interest" description="Disordered" evidence="1">
    <location>
        <begin position="217"/>
        <end position="242"/>
    </location>
</feature>
<name>A0AAN8ZDS9_9MAGN</name>
<dbReference type="Pfam" id="PF08646">
    <property type="entry name" value="Rep_fac-A_C"/>
    <property type="match status" value="1"/>
</dbReference>
<dbReference type="InterPro" id="IPR012340">
    <property type="entry name" value="NA-bd_OB-fold"/>
</dbReference>
<evidence type="ECO:0000313" key="3">
    <source>
        <dbReference type="EMBL" id="KAK6934082.1"/>
    </source>
</evidence>
<keyword evidence="4" id="KW-1185">Reference proteome</keyword>
<sequence length="242" mass="27340">VGTVIEEIDDEITILPFKYDFTLFQDLGQHVNKKDAIVDIIGIVVEAFPVKTVPTKYSPMNVQKFVLIDDKCQFEVNLSDKSGVITRTLFGELAEQILGLMATEAMKTTSKMHIDHIYSSLETKEYIIQIKPSKQKDKESQQKYSIMYCVEQEDVENSSNLLAHPVCESSGASVLKEQGLNIHQYTTNVILPLVSQDTRETTDSQVRTSLAKKFGLKDIVPSDDDDDDDEDSEERNPKRCRA</sequence>
<reference evidence="3 4" key="1">
    <citation type="submission" date="2023-12" db="EMBL/GenBank/DDBJ databases">
        <title>A high-quality genome assembly for Dillenia turbinata (Dilleniales).</title>
        <authorList>
            <person name="Chanderbali A."/>
        </authorList>
    </citation>
    <scope>NUCLEOTIDE SEQUENCE [LARGE SCALE GENOMIC DNA]</scope>
    <source>
        <strain evidence="3">LSX21</strain>
        <tissue evidence="3">Leaf</tissue>
    </source>
</reference>
<proteinExistence type="predicted"/>
<dbReference type="AlphaFoldDB" id="A0AAN8ZDS9"/>
<dbReference type="SUPFAM" id="SSF50249">
    <property type="entry name" value="Nucleic acid-binding proteins"/>
    <property type="match status" value="1"/>
</dbReference>
<accession>A0AAN8ZDS9</accession>
<feature type="domain" description="Replication factor A C-terminal" evidence="2">
    <location>
        <begin position="75"/>
        <end position="157"/>
    </location>
</feature>
<dbReference type="Proteomes" id="UP001370490">
    <property type="component" value="Unassembled WGS sequence"/>
</dbReference>
<comment type="caution">
    <text evidence="3">The sequence shown here is derived from an EMBL/GenBank/DDBJ whole genome shotgun (WGS) entry which is preliminary data.</text>
</comment>